<dbReference type="EMBL" id="BAABEO010000009">
    <property type="protein sequence ID" value="GAA3678447.1"/>
    <property type="molecule type" value="Genomic_DNA"/>
</dbReference>
<evidence type="ECO:0000256" key="4">
    <source>
        <dbReference type="ARBA" id="ARBA00023136"/>
    </source>
</evidence>
<keyword evidence="9" id="KW-1185">Reference proteome</keyword>
<evidence type="ECO:0000259" key="7">
    <source>
        <dbReference type="Pfam" id="PF13515"/>
    </source>
</evidence>
<evidence type="ECO:0000256" key="5">
    <source>
        <dbReference type="SAM" id="MobiDB-lite"/>
    </source>
</evidence>
<proteinExistence type="predicted"/>
<keyword evidence="2 6" id="KW-0812">Transmembrane</keyword>
<feature type="transmembrane region" description="Helical" evidence="6">
    <location>
        <begin position="232"/>
        <end position="249"/>
    </location>
</feature>
<feature type="transmembrane region" description="Helical" evidence="6">
    <location>
        <begin position="357"/>
        <end position="376"/>
    </location>
</feature>
<feature type="transmembrane region" description="Helical" evidence="6">
    <location>
        <begin position="103"/>
        <end position="123"/>
    </location>
</feature>
<dbReference type="Proteomes" id="UP001500752">
    <property type="component" value="Unassembled WGS sequence"/>
</dbReference>
<feature type="transmembrane region" description="Helical" evidence="6">
    <location>
        <begin position="129"/>
        <end position="152"/>
    </location>
</feature>
<feature type="transmembrane region" description="Helical" evidence="6">
    <location>
        <begin position="75"/>
        <end position="91"/>
    </location>
</feature>
<comment type="subcellular location">
    <subcellularLocation>
        <location evidence="1">Membrane</location>
        <topology evidence="1">Multi-pass membrane protein</topology>
    </subcellularLocation>
</comment>
<evidence type="ECO:0000313" key="8">
    <source>
        <dbReference type="EMBL" id="GAA3678447.1"/>
    </source>
</evidence>
<accession>A0ABP7C6L8</accession>
<evidence type="ECO:0000313" key="9">
    <source>
        <dbReference type="Proteomes" id="UP001500752"/>
    </source>
</evidence>
<feature type="transmembrane region" description="Helical" evidence="6">
    <location>
        <begin position="329"/>
        <end position="351"/>
    </location>
</feature>
<feature type="transmembrane region" description="Helical" evidence="6">
    <location>
        <begin position="159"/>
        <end position="176"/>
    </location>
</feature>
<dbReference type="RefSeq" id="WP_345149838.1">
    <property type="nucleotide sequence ID" value="NZ_BAABEO010000009.1"/>
</dbReference>
<comment type="caution">
    <text evidence="8">The sequence shown here is derived from an EMBL/GenBank/DDBJ whole genome shotgun (WGS) entry which is preliminary data.</text>
</comment>
<feature type="transmembrane region" description="Helical" evidence="6">
    <location>
        <begin position="182"/>
        <end position="202"/>
    </location>
</feature>
<evidence type="ECO:0000256" key="1">
    <source>
        <dbReference type="ARBA" id="ARBA00004141"/>
    </source>
</evidence>
<sequence length="387" mass="40870">MNVPESLPAAPGPERSAPAGKAGHAGRDAAAAHPFSWRAMFRLAPANEDHFIALRVALGVFLPLTFLIVIDRMDLAVFVVFGAFTGVYGRVKGHRDRLNAQLRAGALFWVVILAAWLSSALLVEHGTQAGLWTLVGLTTVVAGACALAAAYLRIRPGGSLFHIFAFAAIASMSALPPLGESLLTVTLVVLLSLVIGLAGWLLPRRRTPWVRTPPARMTPLVRRAIRAESFEHLLAAGLAGSAAALLAPVLHMGHIYWAMVAAVVPLVGQTTRHQVLRGIHRVLGTLAGLLVMGAVILLDPNPWAAVLIMGLMQFATEMLIARNYFWAQVFVTPLALVGTSLGAGLSAGLLYDRMLETVIGAVVGIGVVLAGAAYAARVRRGLGLESA</sequence>
<reference evidence="9" key="1">
    <citation type="journal article" date="2019" name="Int. J. Syst. Evol. Microbiol.">
        <title>The Global Catalogue of Microorganisms (GCM) 10K type strain sequencing project: providing services to taxonomists for standard genome sequencing and annotation.</title>
        <authorList>
            <consortium name="The Broad Institute Genomics Platform"/>
            <consortium name="The Broad Institute Genome Sequencing Center for Infectious Disease"/>
            <person name="Wu L."/>
            <person name="Ma J."/>
        </authorList>
    </citation>
    <scope>NUCLEOTIDE SEQUENCE [LARGE SCALE GENOMIC DNA]</scope>
    <source>
        <strain evidence="9">JCM 30742</strain>
    </source>
</reference>
<gene>
    <name evidence="8" type="ORF">GCM10023081_15890</name>
</gene>
<feature type="domain" description="Integral membrane bound transporter" evidence="7">
    <location>
        <begin position="243"/>
        <end position="365"/>
    </location>
</feature>
<feature type="transmembrane region" description="Helical" evidence="6">
    <location>
        <begin position="52"/>
        <end position="69"/>
    </location>
</feature>
<evidence type="ECO:0000256" key="3">
    <source>
        <dbReference type="ARBA" id="ARBA00022989"/>
    </source>
</evidence>
<evidence type="ECO:0000256" key="6">
    <source>
        <dbReference type="SAM" id="Phobius"/>
    </source>
</evidence>
<dbReference type="InterPro" id="IPR049453">
    <property type="entry name" value="Memb_transporter_dom"/>
</dbReference>
<organism evidence="8 9">
    <name type="scientific">Arthrobacter ginkgonis</name>
    <dbReference type="NCBI Taxonomy" id="1630594"/>
    <lineage>
        <taxon>Bacteria</taxon>
        <taxon>Bacillati</taxon>
        <taxon>Actinomycetota</taxon>
        <taxon>Actinomycetes</taxon>
        <taxon>Micrococcales</taxon>
        <taxon>Micrococcaceae</taxon>
        <taxon>Arthrobacter</taxon>
    </lineage>
</organism>
<keyword evidence="3 6" id="KW-1133">Transmembrane helix</keyword>
<feature type="region of interest" description="Disordered" evidence="5">
    <location>
        <begin position="1"/>
        <end position="25"/>
    </location>
</feature>
<dbReference type="Pfam" id="PF13515">
    <property type="entry name" value="FUSC_2"/>
    <property type="match status" value="1"/>
</dbReference>
<name>A0ABP7C6L8_9MICC</name>
<protein>
    <submittedName>
        <fullName evidence="8">FUSC family protein</fullName>
    </submittedName>
</protein>
<keyword evidence="4 6" id="KW-0472">Membrane</keyword>
<evidence type="ECO:0000256" key="2">
    <source>
        <dbReference type="ARBA" id="ARBA00022692"/>
    </source>
</evidence>